<dbReference type="EMBL" id="AHAT01031334">
    <property type="status" value="NOT_ANNOTATED_CDS"/>
    <property type="molecule type" value="Genomic_DNA"/>
</dbReference>
<evidence type="ECO:0000256" key="4">
    <source>
        <dbReference type="ARBA" id="ARBA00023242"/>
    </source>
</evidence>
<dbReference type="PANTHER" id="PTHR31454">
    <property type="entry name" value="ACTIVE REGULATOR OF SIRT1"/>
    <property type="match status" value="1"/>
</dbReference>
<evidence type="ECO:0000313" key="8">
    <source>
        <dbReference type="Proteomes" id="UP000018468"/>
    </source>
</evidence>
<evidence type="ECO:0000256" key="3">
    <source>
        <dbReference type="ARBA" id="ARBA00016855"/>
    </source>
</evidence>
<dbReference type="Bgee" id="ENSLOCG00000011136">
    <property type="expression patterns" value="Expressed in pharyngeal gill and 13 other cell types or tissues"/>
</dbReference>
<dbReference type="InParanoid" id="W5MZ62"/>
<dbReference type="RefSeq" id="XP_006636902.2">
    <property type="nucleotide sequence ID" value="XM_006636839.3"/>
</dbReference>
<reference evidence="7" key="2">
    <citation type="submission" date="2025-08" db="UniProtKB">
        <authorList>
            <consortium name="Ensembl"/>
        </authorList>
    </citation>
    <scope>IDENTIFICATION</scope>
</reference>
<dbReference type="HOGENOM" id="CLU_152637_0_0_1"/>
<keyword evidence="8" id="KW-1185">Reference proteome</keyword>
<evidence type="ECO:0000313" key="7">
    <source>
        <dbReference type="Ensembl" id="ENSLOCP00000013671.1"/>
    </source>
</evidence>
<dbReference type="InterPro" id="IPR023262">
    <property type="entry name" value="AROS"/>
</dbReference>
<dbReference type="CTD" id="91582"/>
<reference evidence="8" key="1">
    <citation type="submission" date="2011-12" db="EMBL/GenBank/DDBJ databases">
        <title>The Draft Genome of Lepisosteus oculatus.</title>
        <authorList>
            <consortium name="The Broad Institute Genome Assembly &amp; Analysis Group"/>
            <consortium name="Computational R&amp;D Group"/>
            <consortium name="and Sequencing Platform"/>
            <person name="Di Palma F."/>
            <person name="Alfoldi J."/>
            <person name="Johnson J."/>
            <person name="Berlin A."/>
            <person name="Gnerre S."/>
            <person name="Jaffe D."/>
            <person name="MacCallum I."/>
            <person name="Young S."/>
            <person name="Walker B.J."/>
            <person name="Lander E.S."/>
            <person name="Lindblad-Toh K."/>
        </authorList>
    </citation>
    <scope>NUCLEOTIDE SEQUENCE [LARGE SCALE GENOMIC DNA]</scope>
</reference>
<comment type="subcellular location">
    <subcellularLocation>
        <location evidence="1">Nucleus</location>
        <location evidence="1">Nucleolus</location>
    </subcellularLocation>
</comment>
<dbReference type="OMA" id="KFQREYF"/>
<feature type="compositionally biased region" description="Basic and acidic residues" evidence="6">
    <location>
        <begin position="122"/>
        <end position="140"/>
    </location>
</feature>
<dbReference type="OrthoDB" id="6493910at2759"/>
<dbReference type="Pfam" id="PF15684">
    <property type="entry name" value="AROS"/>
    <property type="match status" value="1"/>
</dbReference>
<dbReference type="eggNOG" id="ENOG502S1CM">
    <property type="taxonomic scope" value="Eukaryota"/>
</dbReference>
<evidence type="ECO:0000256" key="1">
    <source>
        <dbReference type="ARBA" id="ARBA00004604"/>
    </source>
</evidence>
<evidence type="ECO:0000256" key="5">
    <source>
        <dbReference type="ARBA" id="ARBA00032748"/>
    </source>
</evidence>
<comment type="similarity">
    <text evidence="2">Belongs to the AROS family.</text>
</comment>
<proteinExistence type="inferred from homology"/>
<sequence>MSASLIRRGLELLNDDLKGESSDGKRRSQKKADVAPGTSVMDRIRSDKQGVTRQVRRLRGRPGPGKSRATVKDKRIKSAVEEYLKKQSSSHLKRNLKYFLGKGFKAEESVTGKILSQHQGRQARDRPPSPAKKKEEKRSVFTEAEFEQFQKEYFGRLVEENV</sequence>
<accession>W5MZ62</accession>
<dbReference type="Ensembl" id="ENSLOCT00000013700.1">
    <property type="protein sequence ID" value="ENSLOCP00000013671.1"/>
    <property type="gene ID" value="ENSLOCG00000011136.1"/>
</dbReference>
<protein>
    <recommendedName>
        <fullName evidence="3">Active regulator of SIRT1</fullName>
    </recommendedName>
    <alternativeName>
        <fullName evidence="5">40S ribosomal protein S19-binding protein 1</fullName>
    </alternativeName>
</protein>
<feature type="region of interest" description="Disordered" evidence="6">
    <location>
        <begin position="16"/>
        <end position="74"/>
    </location>
</feature>
<feature type="compositionally biased region" description="Basic and acidic residues" evidence="6">
    <location>
        <begin position="16"/>
        <end position="33"/>
    </location>
</feature>
<dbReference type="GeneTree" id="ENSGT00390000016774"/>
<dbReference type="GO" id="GO:0019899">
    <property type="term" value="F:enzyme binding"/>
    <property type="evidence" value="ECO:0000318"/>
    <property type="project" value="GO_Central"/>
</dbReference>
<feature type="region of interest" description="Disordered" evidence="6">
    <location>
        <begin position="111"/>
        <end position="140"/>
    </location>
</feature>
<dbReference type="PRINTS" id="PR02029">
    <property type="entry name" value="ACTREGSIRT1"/>
</dbReference>
<dbReference type="STRING" id="7918.ENSLOCP00000013671"/>
<dbReference type="GO" id="GO:0005730">
    <property type="term" value="C:nucleolus"/>
    <property type="evidence" value="ECO:0000318"/>
    <property type="project" value="GO_Central"/>
</dbReference>
<keyword evidence="4" id="KW-0539">Nucleus</keyword>
<name>W5MZ62_LEPOC</name>
<dbReference type="PANTHER" id="PTHR31454:SF2">
    <property type="entry name" value="ACTIVE REGULATOR OF SIRT1"/>
    <property type="match status" value="1"/>
</dbReference>
<evidence type="ECO:0000256" key="2">
    <source>
        <dbReference type="ARBA" id="ARBA00007318"/>
    </source>
</evidence>
<reference evidence="7" key="3">
    <citation type="submission" date="2025-09" db="UniProtKB">
        <authorList>
            <consortium name="Ensembl"/>
        </authorList>
    </citation>
    <scope>IDENTIFICATION</scope>
</reference>
<evidence type="ECO:0000256" key="6">
    <source>
        <dbReference type="SAM" id="MobiDB-lite"/>
    </source>
</evidence>
<dbReference type="GeneID" id="102687706"/>
<dbReference type="FunCoup" id="W5MZ62">
    <property type="interactions" value="867"/>
</dbReference>
<organism evidence="7 8">
    <name type="scientific">Lepisosteus oculatus</name>
    <name type="common">Spotted gar</name>
    <dbReference type="NCBI Taxonomy" id="7918"/>
    <lineage>
        <taxon>Eukaryota</taxon>
        <taxon>Metazoa</taxon>
        <taxon>Chordata</taxon>
        <taxon>Craniata</taxon>
        <taxon>Vertebrata</taxon>
        <taxon>Euteleostomi</taxon>
        <taxon>Actinopterygii</taxon>
        <taxon>Neopterygii</taxon>
        <taxon>Holostei</taxon>
        <taxon>Semionotiformes</taxon>
        <taxon>Lepisosteidae</taxon>
        <taxon>Lepisosteus</taxon>
    </lineage>
</organism>
<dbReference type="AlphaFoldDB" id="W5MZ62"/>
<dbReference type="KEGG" id="loc:102687706"/>
<dbReference type="Proteomes" id="UP000018468">
    <property type="component" value="Linkage group LG12"/>
</dbReference>